<dbReference type="EMBL" id="GG657895">
    <property type="protein sequence ID" value="EEF80173.1"/>
    <property type="molecule type" value="Genomic_DNA"/>
</dbReference>
<dbReference type="InterPro" id="IPR036390">
    <property type="entry name" value="WH_DNA-bd_sf"/>
</dbReference>
<keyword evidence="7" id="KW-1185">Reference proteome</keyword>
<dbReference type="EMBL" id="GG657903">
    <property type="protein sequence ID" value="EEF78959.1"/>
    <property type="molecule type" value="Genomic_DNA"/>
</dbReference>
<dbReference type="AlphaFoldDB" id="C0N318"/>
<proteinExistence type="predicted"/>
<sequence length="96" mass="10606">MSFNQILTESIRLALLQALEQDPGYSHNENILQMILASVGHDVSADRVRTELRWLEEQGLLAITTVGELLIAKVTQRGVDVALGRSRIDGIGRARP</sequence>
<name>C0N318_9GAMM</name>
<evidence type="ECO:0000313" key="7">
    <source>
        <dbReference type="Proteomes" id="UP000004679"/>
    </source>
</evidence>
<dbReference type="Proteomes" id="UP000004679">
    <property type="component" value="Unassembled WGS sequence"/>
</dbReference>
<protein>
    <recommendedName>
        <fullName evidence="8">ArsR family transcriptional regulator</fullName>
    </recommendedName>
</protein>
<evidence type="ECO:0000313" key="6">
    <source>
        <dbReference type="EMBL" id="EEF80798.1"/>
    </source>
</evidence>
<dbReference type="EMBL" id="GG657892">
    <property type="protein sequence ID" value="EEF80466.1"/>
    <property type="molecule type" value="Genomic_DNA"/>
</dbReference>
<dbReference type="OrthoDB" id="7855192at2"/>
<gene>
    <name evidence="3" type="ORF">MDMS009_1069</name>
    <name evidence="2" type="ORF">MDMS009_1642</name>
    <name evidence="1" type="ORF">MDMS009_2476</name>
    <name evidence="6" type="ORF">MDMS009_525</name>
    <name evidence="5" type="ORF">MDMS009_791</name>
    <name evidence="4" type="ORF">MDMS009_978</name>
</gene>
<dbReference type="EMBL" id="GG657898">
    <property type="protein sequence ID" value="EEF79704.1"/>
    <property type="molecule type" value="Genomic_DNA"/>
</dbReference>
<dbReference type="SUPFAM" id="SSF46785">
    <property type="entry name" value="Winged helix' DNA-binding domain"/>
    <property type="match status" value="1"/>
</dbReference>
<evidence type="ECO:0000313" key="5">
    <source>
        <dbReference type="EMBL" id="EEF80466.1"/>
    </source>
</evidence>
<dbReference type="RefSeq" id="WP_008290323.1">
    <property type="nucleotide sequence ID" value="NZ_GG657884.1"/>
</dbReference>
<evidence type="ECO:0000313" key="1">
    <source>
        <dbReference type="EMBL" id="EEF78959.1"/>
    </source>
</evidence>
<evidence type="ECO:0000313" key="2">
    <source>
        <dbReference type="EMBL" id="EEF79704.1"/>
    </source>
</evidence>
<dbReference type="EMBL" id="GG657888">
    <property type="protein sequence ID" value="EEF80798.1"/>
    <property type="molecule type" value="Genomic_DNA"/>
</dbReference>
<evidence type="ECO:0000313" key="4">
    <source>
        <dbReference type="EMBL" id="EEF80365.1"/>
    </source>
</evidence>
<reference evidence="6 7" key="2">
    <citation type="journal article" date="2011" name="J. Bacteriol.">
        <title>Draft genome sequence of the chemolithoheterotrophic, halophilic methylotroph Methylophaga thiooxydans DMS010.</title>
        <authorList>
            <person name="Boden R."/>
            <person name="Ferriera S."/>
            <person name="Johnson J."/>
            <person name="Kelly D.P."/>
            <person name="Murrell J.C."/>
            <person name="Schafer H."/>
        </authorList>
    </citation>
    <scope>NUCLEOTIDE SEQUENCE [LARGE SCALE GENOMIC DNA]</scope>
    <source>
        <strain evidence="6 7">DMS010</strain>
    </source>
</reference>
<organism evidence="6 7">
    <name type="scientific">Methylophaga thiooxydans DMS010</name>
    <dbReference type="NCBI Taxonomy" id="637616"/>
    <lineage>
        <taxon>Bacteria</taxon>
        <taxon>Pseudomonadati</taxon>
        <taxon>Pseudomonadota</taxon>
        <taxon>Gammaproteobacteria</taxon>
        <taxon>Thiotrichales</taxon>
        <taxon>Piscirickettsiaceae</taxon>
        <taxon>Methylophaga</taxon>
    </lineage>
</organism>
<evidence type="ECO:0008006" key="8">
    <source>
        <dbReference type="Google" id="ProtNLM"/>
    </source>
</evidence>
<dbReference type="HOGENOM" id="CLU_176097_1_1_6"/>
<evidence type="ECO:0000313" key="3">
    <source>
        <dbReference type="EMBL" id="EEF80173.1"/>
    </source>
</evidence>
<dbReference type="EMBL" id="GG657893">
    <property type="protein sequence ID" value="EEF80365.1"/>
    <property type="molecule type" value="Genomic_DNA"/>
</dbReference>
<reference evidence="6" key="1">
    <citation type="submission" date="2008-01" db="EMBL/GenBank/DDBJ databases">
        <authorList>
            <person name="Schaefer H."/>
            <person name="Ferriera S."/>
            <person name="Johnson J."/>
            <person name="Kravitz S."/>
            <person name="Beeson K."/>
            <person name="Sutton G."/>
            <person name="Rogers Y.-H."/>
            <person name="Friedman R."/>
            <person name="Frazier M."/>
            <person name="Venter J.C."/>
        </authorList>
    </citation>
    <scope>NUCLEOTIDE SEQUENCE</scope>
    <source>
        <strain evidence="6">DMS010</strain>
    </source>
</reference>
<accession>C0N318</accession>